<protein>
    <submittedName>
        <fullName evidence="1">Uncharacterized protein</fullName>
    </submittedName>
</protein>
<keyword evidence="2" id="KW-1185">Reference proteome</keyword>
<dbReference type="Proteomes" id="UP001589890">
    <property type="component" value="Unassembled WGS sequence"/>
</dbReference>
<dbReference type="RefSeq" id="WP_380048201.1">
    <property type="nucleotide sequence ID" value="NZ_JBHLTC010000018.1"/>
</dbReference>
<sequence>MRVDLDIAGGHAAGLVDSGAAAVDVRPDHVVRDVLKAFEFIRAS</sequence>
<name>A0ABV6QLU8_9ACTN</name>
<gene>
    <name evidence="1" type="ORF">ACFFGN_16120</name>
</gene>
<reference evidence="1 2" key="1">
    <citation type="submission" date="2024-09" db="EMBL/GenBank/DDBJ databases">
        <authorList>
            <person name="Sun Q."/>
            <person name="Mori K."/>
        </authorList>
    </citation>
    <scope>NUCLEOTIDE SEQUENCE [LARGE SCALE GENOMIC DNA]</scope>
    <source>
        <strain evidence="1 2">CGMCC 1.15906</strain>
    </source>
</reference>
<proteinExistence type="predicted"/>
<dbReference type="EMBL" id="JBHLTC010000018">
    <property type="protein sequence ID" value="MFC0625610.1"/>
    <property type="molecule type" value="Genomic_DNA"/>
</dbReference>
<evidence type="ECO:0000313" key="1">
    <source>
        <dbReference type="EMBL" id="MFC0625610.1"/>
    </source>
</evidence>
<organism evidence="1 2">
    <name type="scientific">Kribbella deserti</name>
    <dbReference type="NCBI Taxonomy" id="1926257"/>
    <lineage>
        <taxon>Bacteria</taxon>
        <taxon>Bacillati</taxon>
        <taxon>Actinomycetota</taxon>
        <taxon>Actinomycetes</taxon>
        <taxon>Propionibacteriales</taxon>
        <taxon>Kribbellaceae</taxon>
        <taxon>Kribbella</taxon>
    </lineage>
</organism>
<comment type="caution">
    <text evidence="1">The sequence shown here is derived from an EMBL/GenBank/DDBJ whole genome shotgun (WGS) entry which is preliminary data.</text>
</comment>
<accession>A0ABV6QLU8</accession>
<evidence type="ECO:0000313" key="2">
    <source>
        <dbReference type="Proteomes" id="UP001589890"/>
    </source>
</evidence>